<evidence type="ECO:0000313" key="2">
    <source>
        <dbReference type="WBParaSite" id="PDA_v2.g17666.t1"/>
    </source>
</evidence>
<evidence type="ECO:0000313" key="1">
    <source>
        <dbReference type="Proteomes" id="UP000887578"/>
    </source>
</evidence>
<dbReference type="Proteomes" id="UP000887578">
    <property type="component" value="Unplaced"/>
</dbReference>
<sequence>MQCSKRFCHKVFPYLPVRDLTIADDEEDKWWMQKLDNSLMIGTNFDEIPNGLWFTEYINLCDIPNLLSQILPKVAVIELEELIFNDQEISRDDLVKLLSHGSVKYVRFRYSPVRYGNGDVVPLDKMLEILTNIPVISYIDVPPFSVEAAEDLSKVDVSPKLVEFHLEAYKEEFDFGLYKKFIERNPQIFFDTDFFGDDLEDDFIEELEHLNEVALQNGLTDNAPIFFVYRGMPKETRVALYNLYREYRKLHNTE</sequence>
<protein>
    <submittedName>
        <fullName evidence="2">Uncharacterized protein</fullName>
    </submittedName>
</protein>
<name>A0A914PH83_9BILA</name>
<dbReference type="WBParaSite" id="PDA_v2.g17666.t1">
    <property type="protein sequence ID" value="PDA_v2.g17666.t1"/>
    <property type="gene ID" value="PDA_v2.g17666"/>
</dbReference>
<keyword evidence="1" id="KW-1185">Reference proteome</keyword>
<organism evidence="1 2">
    <name type="scientific">Panagrolaimus davidi</name>
    <dbReference type="NCBI Taxonomy" id="227884"/>
    <lineage>
        <taxon>Eukaryota</taxon>
        <taxon>Metazoa</taxon>
        <taxon>Ecdysozoa</taxon>
        <taxon>Nematoda</taxon>
        <taxon>Chromadorea</taxon>
        <taxon>Rhabditida</taxon>
        <taxon>Tylenchina</taxon>
        <taxon>Panagrolaimomorpha</taxon>
        <taxon>Panagrolaimoidea</taxon>
        <taxon>Panagrolaimidae</taxon>
        <taxon>Panagrolaimus</taxon>
    </lineage>
</organism>
<dbReference type="AlphaFoldDB" id="A0A914PH83"/>
<reference evidence="2" key="1">
    <citation type="submission" date="2022-11" db="UniProtKB">
        <authorList>
            <consortium name="WormBaseParasite"/>
        </authorList>
    </citation>
    <scope>IDENTIFICATION</scope>
</reference>
<proteinExistence type="predicted"/>
<accession>A0A914PH83</accession>